<dbReference type="SUPFAM" id="SSF52540">
    <property type="entry name" value="P-loop containing nucleoside triphosphate hydrolases"/>
    <property type="match status" value="1"/>
</dbReference>
<keyword evidence="2" id="KW-1185">Reference proteome</keyword>
<proteinExistence type="predicted"/>
<name>A0A919NPP3_9ACTN</name>
<accession>A0A919NPP3</accession>
<sequence>MLIIISGAPGTGKSTLAHRLARSLGCPVISRDEIREGIVHAGTPDPGLMHSYRTFVDTVSSLVAAGVTVIAEAAFQDGPWQPLLALGPTRVIRCVADPSAAANRVVVRAAHPGTPMGVREWAPIAAPLPTLLVDTTTDYEPGFPEILAFAGRAPLE</sequence>
<gene>
    <name evidence="1" type="ORF">Ate02nite_51180</name>
</gene>
<dbReference type="PANTHER" id="PTHR37807:SF3">
    <property type="entry name" value="OS07G0160300 PROTEIN"/>
    <property type="match status" value="1"/>
</dbReference>
<protein>
    <recommendedName>
        <fullName evidence="3">Kinase</fullName>
    </recommendedName>
</protein>
<dbReference type="Pfam" id="PF13671">
    <property type="entry name" value="AAA_33"/>
    <property type="match status" value="1"/>
</dbReference>
<evidence type="ECO:0000313" key="2">
    <source>
        <dbReference type="Proteomes" id="UP000623608"/>
    </source>
</evidence>
<reference evidence="1" key="1">
    <citation type="submission" date="2021-01" db="EMBL/GenBank/DDBJ databases">
        <title>Whole genome shotgun sequence of Actinoplanes tereljensis NBRC 105297.</title>
        <authorList>
            <person name="Komaki H."/>
            <person name="Tamura T."/>
        </authorList>
    </citation>
    <scope>NUCLEOTIDE SEQUENCE</scope>
    <source>
        <strain evidence="1">NBRC 105297</strain>
    </source>
</reference>
<dbReference type="Gene3D" id="3.40.50.300">
    <property type="entry name" value="P-loop containing nucleotide triphosphate hydrolases"/>
    <property type="match status" value="1"/>
</dbReference>
<dbReference type="PANTHER" id="PTHR37807">
    <property type="entry name" value="OS07G0160300 PROTEIN"/>
    <property type="match status" value="1"/>
</dbReference>
<dbReference type="EMBL" id="BOMY01000034">
    <property type="protein sequence ID" value="GIF22388.1"/>
    <property type="molecule type" value="Genomic_DNA"/>
</dbReference>
<evidence type="ECO:0000313" key="1">
    <source>
        <dbReference type="EMBL" id="GIF22388.1"/>
    </source>
</evidence>
<evidence type="ECO:0008006" key="3">
    <source>
        <dbReference type="Google" id="ProtNLM"/>
    </source>
</evidence>
<comment type="caution">
    <text evidence="1">The sequence shown here is derived from an EMBL/GenBank/DDBJ whole genome shotgun (WGS) entry which is preliminary data.</text>
</comment>
<dbReference type="RefSeq" id="WP_203809844.1">
    <property type="nucleotide sequence ID" value="NZ_BOMY01000034.1"/>
</dbReference>
<organism evidence="1 2">
    <name type="scientific">Paractinoplanes tereljensis</name>
    <dbReference type="NCBI Taxonomy" id="571912"/>
    <lineage>
        <taxon>Bacteria</taxon>
        <taxon>Bacillati</taxon>
        <taxon>Actinomycetota</taxon>
        <taxon>Actinomycetes</taxon>
        <taxon>Micromonosporales</taxon>
        <taxon>Micromonosporaceae</taxon>
        <taxon>Paractinoplanes</taxon>
    </lineage>
</organism>
<dbReference type="AlphaFoldDB" id="A0A919NPP3"/>
<dbReference type="InterPro" id="IPR027417">
    <property type="entry name" value="P-loop_NTPase"/>
</dbReference>
<dbReference type="Proteomes" id="UP000623608">
    <property type="component" value="Unassembled WGS sequence"/>
</dbReference>